<keyword evidence="2" id="KW-0472">Membrane</keyword>
<dbReference type="EMBL" id="CADCVM010000333">
    <property type="protein sequence ID" value="CAA9510609.1"/>
    <property type="molecule type" value="Genomic_DNA"/>
</dbReference>
<dbReference type="GO" id="GO:0005524">
    <property type="term" value="F:ATP binding"/>
    <property type="evidence" value="ECO:0007669"/>
    <property type="project" value="UniProtKB-KW"/>
</dbReference>
<feature type="transmembrane region" description="Helical" evidence="2">
    <location>
        <begin position="181"/>
        <end position="202"/>
    </location>
</feature>
<feature type="region of interest" description="Disordered" evidence="1">
    <location>
        <begin position="391"/>
        <end position="420"/>
    </location>
</feature>
<feature type="transmembrane region" description="Helical" evidence="2">
    <location>
        <begin position="134"/>
        <end position="153"/>
    </location>
</feature>
<feature type="transmembrane region" description="Helical" evidence="2">
    <location>
        <begin position="34"/>
        <end position="54"/>
    </location>
</feature>
<keyword evidence="2" id="KW-0812">Transmembrane</keyword>
<organism evidence="3">
    <name type="scientific">uncultured Rubrobacteraceae bacterium</name>
    <dbReference type="NCBI Taxonomy" id="349277"/>
    <lineage>
        <taxon>Bacteria</taxon>
        <taxon>Bacillati</taxon>
        <taxon>Actinomycetota</taxon>
        <taxon>Rubrobacteria</taxon>
        <taxon>Rubrobacterales</taxon>
        <taxon>Rubrobacteraceae</taxon>
        <taxon>environmental samples</taxon>
    </lineage>
</organism>
<feature type="transmembrane region" description="Helical" evidence="2">
    <location>
        <begin position="214"/>
        <end position="237"/>
    </location>
</feature>
<gene>
    <name evidence="3" type="ORF">AVDCRST_MAG05-2993</name>
</gene>
<keyword evidence="2" id="KW-1133">Transmembrane helix</keyword>
<feature type="transmembrane region" description="Helical" evidence="2">
    <location>
        <begin position="104"/>
        <end position="122"/>
    </location>
</feature>
<keyword evidence="3" id="KW-0067">ATP-binding</keyword>
<name>A0A6J4T193_9ACTN</name>
<evidence type="ECO:0000256" key="2">
    <source>
        <dbReference type="SAM" id="Phobius"/>
    </source>
</evidence>
<feature type="transmembrane region" description="Helical" evidence="2">
    <location>
        <begin position="308"/>
        <end position="326"/>
    </location>
</feature>
<proteinExistence type="predicted"/>
<keyword evidence="3" id="KW-0547">Nucleotide-binding</keyword>
<evidence type="ECO:0000256" key="1">
    <source>
        <dbReference type="SAM" id="MobiDB-lite"/>
    </source>
</evidence>
<feature type="transmembrane region" description="Helical" evidence="2">
    <location>
        <begin position="275"/>
        <end position="296"/>
    </location>
</feature>
<feature type="transmembrane region" description="Helical" evidence="2">
    <location>
        <begin position="243"/>
        <end position="263"/>
    </location>
</feature>
<feature type="transmembrane region" description="Helical" evidence="2">
    <location>
        <begin position="61"/>
        <end position="84"/>
    </location>
</feature>
<reference evidence="3" key="1">
    <citation type="submission" date="2020-02" db="EMBL/GenBank/DDBJ databases">
        <authorList>
            <person name="Meier V. D."/>
        </authorList>
    </citation>
    <scope>NUCLEOTIDE SEQUENCE</scope>
    <source>
        <strain evidence="3">AVDCRST_MAG05</strain>
    </source>
</reference>
<accession>A0A6J4T193</accession>
<protein>
    <submittedName>
        <fullName evidence="3">ATP-binding region, ATPase-like</fullName>
    </submittedName>
</protein>
<sequence length="420" mass="45129">MSGRAAWGLWALTALAVAPTLLLASLNVPSSARNSAVVALVILAFSTVGALVASRRPGNPIGWLFLAGASFWILGELALEYAVYALVTAPGTLPAGAWAGWFGGWARGMGWLIIALFLLLLFPTGRLPSPRWRPVLWGTVLFCLFFTALIWLAPASSDLRLTFVTNPMGLELPIMDLLMEVLYFALPLTLLVSGAAVIVRFRRSRGDERQQIKWFAYAVAVMVSLFLFWFSLALTGLVPPDALLWTVPLLGLPAGVGVSVLRYRLYDIDRIINRTLVYGALTLMLASLYFGGVVVIQYALRATTGQESSLAVVASTLAIAALFGPLRRRIQGLIDRAFYRGKYDAGRVLGAYASRVRDETDLASLGDGLAGVVAATLRPAHVSLWLREPAGGTKEGTSYNGDATREHGPEAGPRIGGGEP</sequence>
<evidence type="ECO:0000313" key="3">
    <source>
        <dbReference type="EMBL" id="CAA9510609.1"/>
    </source>
</evidence>
<dbReference type="AlphaFoldDB" id="A0A6J4T193"/>